<dbReference type="EnsemblPlants" id="AVESA.00010b.r2.4DG0763810.1">
    <property type="protein sequence ID" value="AVESA.00010b.r2.4DG0763810.1.CDS"/>
    <property type="gene ID" value="AVESA.00010b.r2.4DG0763810"/>
</dbReference>
<dbReference type="Proteomes" id="UP001732700">
    <property type="component" value="Chromosome 4D"/>
</dbReference>
<evidence type="ECO:0000313" key="1">
    <source>
        <dbReference type="EnsemblPlants" id="AVESA.00010b.r2.4DG0763810.1.CDS"/>
    </source>
</evidence>
<keyword evidence="2" id="KW-1185">Reference proteome</keyword>
<reference evidence="1" key="1">
    <citation type="submission" date="2021-05" db="EMBL/GenBank/DDBJ databases">
        <authorList>
            <person name="Scholz U."/>
            <person name="Mascher M."/>
            <person name="Fiebig A."/>
        </authorList>
    </citation>
    <scope>NUCLEOTIDE SEQUENCE [LARGE SCALE GENOMIC DNA]</scope>
</reference>
<protein>
    <submittedName>
        <fullName evidence="1">Uncharacterized protein</fullName>
    </submittedName>
</protein>
<reference evidence="1" key="2">
    <citation type="submission" date="2025-09" db="UniProtKB">
        <authorList>
            <consortium name="EnsemblPlants"/>
        </authorList>
    </citation>
    <scope>IDENTIFICATION</scope>
</reference>
<name>A0ACD5XEW8_AVESA</name>
<accession>A0ACD5XEW8</accession>
<proteinExistence type="predicted"/>
<evidence type="ECO:0000313" key="2">
    <source>
        <dbReference type="Proteomes" id="UP001732700"/>
    </source>
</evidence>
<organism evidence="1 2">
    <name type="scientific">Avena sativa</name>
    <name type="common">Oat</name>
    <dbReference type="NCBI Taxonomy" id="4498"/>
    <lineage>
        <taxon>Eukaryota</taxon>
        <taxon>Viridiplantae</taxon>
        <taxon>Streptophyta</taxon>
        <taxon>Embryophyta</taxon>
        <taxon>Tracheophyta</taxon>
        <taxon>Spermatophyta</taxon>
        <taxon>Magnoliopsida</taxon>
        <taxon>Liliopsida</taxon>
        <taxon>Poales</taxon>
        <taxon>Poaceae</taxon>
        <taxon>BOP clade</taxon>
        <taxon>Pooideae</taxon>
        <taxon>Poodae</taxon>
        <taxon>Poeae</taxon>
        <taxon>Poeae Chloroplast Group 1 (Aveneae type)</taxon>
        <taxon>Aveninae</taxon>
        <taxon>Avena</taxon>
    </lineage>
</organism>
<sequence>MPPPPPPTLPAVSSSAAAAADVSPPAVTNSVEHLASFSDMLADFLDQWNALLVEADFISAALPPLADPDPAPEPSPKPVGVAEPGDRLSEFNPVLVEAAAAAAVTVADLVAGSNPKPDPPTQLQPIGVPEPEGLLHKRNPVLADAVGSIAAAGYRAPDPVPESEPEPVSSVVVEPNPVPEPEPEPAPKPKPRPAPEHERRAGEPSAAVLGTICEQMGSRSLRRFATVHLRHRSWLLRFGPDALCRAPDPAALVLRAVSRYYICAESENAEAACVLLLELYVRAGCPRRRPEGGAELRAEARVAALSWRSRIVREKGRVADASARDGRGLILLMAAFGVPPELPVQEFYDLLLAGDCLACAHVLKCSQLFVKKLRDVVAHMLNKGSYCEAIGLIFSFELQSAFPLADVLAHILEKVLHDRKYQKSEEHCNLAGSKEHDEEELVLWRSISKCVEEHTPCSSEMSCFGIAERIKVLEERVGKPTQAIPSL</sequence>